<dbReference type="EMBL" id="VIGD01000015">
    <property type="protein sequence ID" value="TQE90136.1"/>
    <property type="molecule type" value="Genomic_DNA"/>
</dbReference>
<name>A0A540V059_9BACL</name>
<organism evidence="7 8">
    <name type="scientific">Ureibacillus terrenus</name>
    <dbReference type="NCBI Taxonomy" id="118246"/>
    <lineage>
        <taxon>Bacteria</taxon>
        <taxon>Bacillati</taxon>
        <taxon>Bacillota</taxon>
        <taxon>Bacilli</taxon>
        <taxon>Bacillales</taxon>
        <taxon>Caryophanaceae</taxon>
        <taxon>Ureibacillus</taxon>
    </lineage>
</organism>
<evidence type="ECO:0000256" key="4">
    <source>
        <dbReference type="ARBA" id="ARBA00023136"/>
    </source>
</evidence>
<keyword evidence="8" id="KW-1185">Reference proteome</keyword>
<dbReference type="RefSeq" id="WP_141602903.1">
    <property type="nucleotide sequence ID" value="NZ_VIGD01000015.1"/>
</dbReference>
<dbReference type="GO" id="GO:0017004">
    <property type="term" value="P:cytochrome complex assembly"/>
    <property type="evidence" value="ECO:0007669"/>
    <property type="project" value="InterPro"/>
</dbReference>
<gene>
    <name evidence="7" type="ORF">FKZ59_11480</name>
</gene>
<evidence type="ECO:0000256" key="3">
    <source>
        <dbReference type="ARBA" id="ARBA00022989"/>
    </source>
</evidence>
<feature type="transmembrane region" description="Helical" evidence="5">
    <location>
        <begin position="72"/>
        <end position="89"/>
    </location>
</feature>
<dbReference type="PANTHER" id="PTHR30071">
    <property type="entry name" value="HEME EXPORTER PROTEIN C"/>
    <property type="match status" value="1"/>
</dbReference>
<dbReference type="GO" id="GO:0005886">
    <property type="term" value="C:plasma membrane"/>
    <property type="evidence" value="ECO:0007669"/>
    <property type="project" value="TreeGrafter"/>
</dbReference>
<keyword evidence="2 5" id="KW-0812">Transmembrane</keyword>
<evidence type="ECO:0000259" key="6">
    <source>
        <dbReference type="Pfam" id="PF01578"/>
    </source>
</evidence>
<dbReference type="InterPro" id="IPR045062">
    <property type="entry name" value="Cyt_c_biogenesis_CcsA/CcmC"/>
</dbReference>
<evidence type="ECO:0000313" key="8">
    <source>
        <dbReference type="Proteomes" id="UP000315753"/>
    </source>
</evidence>
<dbReference type="AlphaFoldDB" id="A0A540V059"/>
<dbReference type="GO" id="GO:0020037">
    <property type="term" value="F:heme binding"/>
    <property type="evidence" value="ECO:0007669"/>
    <property type="project" value="InterPro"/>
</dbReference>
<feature type="transmembrane region" description="Helical" evidence="5">
    <location>
        <begin position="181"/>
        <end position="201"/>
    </location>
</feature>
<proteinExistence type="predicted"/>
<feature type="domain" description="Cytochrome c assembly protein" evidence="6">
    <location>
        <begin position="67"/>
        <end position="262"/>
    </location>
</feature>
<dbReference type="OrthoDB" id="2417400at2"/>
<dbReference type="Pfam" id="PF01578">
    <property type="entry name" value="Cytochrom_C_asm"/>
    <property type="match status" value="1"/>
</dbReference>
<sequence>MTKLMTDLYQIMVVLYAISIMFYFVDYFYKKVIIRRTAFWLISIVWIMQTAFIVMNVLETRRFPILSLSEGIYFYAWLLVTLSIFLHCIARVDLPVFFINILGFIFMTIRLFAPNHLNPVLKTLESEMLFIHISFAILSYAAFSLSFVFSVLYLILYRLLKKKKYTKLWSRLPSLSQTAQYMNYSVIVAIPIMVISLLLGLESAFMKVDTVSIFDAKIVGSFIVLIIYVAVLILKRRGKITGLSYAWAQVYAYFVVLINFFLGSKLSEFHLWY</sequence>
<protein>
    <submittedName>
        <fullName evidence="7">Cytochrome C assembly protein</fullName>
    </submittedName>
</protein>
<evidence type="ECO:0000256" key="2">
    <source>
        <dbReference type="ARBA" id="ARBA00022692"/>
    </source>
</evidence>
<comment type="caution">
    <text evidence="7">The sequence shown here is derived from an EMBL/GenBank/DDBJ whole genome shotgun (WGS) entry which is preliminary data.</text>
</comment>
<feature type="transmembrane region" description="Helical" evidence="5">
    <location>
        <begin position="246"/>
        <end position="263"/>
    </location>
</feature>
<feature type="transmembrane region" description="Helical" evidence="5">
    <location>
        <begin position="96"/>
        <end position="113"/>
    </location>
</feature>
<feature type="transmembrane region" description="Helical" evidence="5">
    <location>
        <begin position="133"/>
        <end position="160"/>
    </location>
</feature>
<keyword evidence="3 5" id="KW-1133">Transmembrane helix</keyword>
<dbReference type="InterPro" id="IPR002541">
    <property type="entry name" value="Cyt_c_assembly"/>
</dbReference>
<feature type="transmembrane region" description="Helical" evidence="5">
    <location>
        <begin position="37"/>
        <end position="57"/>
    </location>
</feature>
<reference evidence="7 8" key="1">
    <citation type="submission" date="2019-06" db="EMBL/GenBank/DDBJ databases">
        <title>Genome sequence of Ureibacillus terrenus.</title>
        <authorList>
            <person name="Maclea K.S."/>
            <person name="Simoes M."/>
        </authorList>
    </citation>
    <scope>NUCLEOTIDE SEQUENCE [LARGE SCALE GENOMIC DNA]</scope>
    <source>
        <strain evidence="7 8">ATCC BAA-384</strain>
    </source>
</reference>
<evidence type="ECO:0000256" key="5">
    <source>
        <dbReference type="SAM" id="Phobius"/>
    </source>
</evidence>
<evidence type="ECO:0000313" key="7">
    <source>
        <dbReference type="EMBL" id="TQE90136.1"/>
    </source>
</evidence>
<dbReference type="Proteomes" id="UP000315753">
    <property type="component" value="Unassembled WGS sequence"/>
</dbReference>
<feature type="transmembrane region" description="Helical" evidence="5">
    <location>
        <begin position="6"/>
        <end position="25"/>
    </location>
</feature>
<evidence type="ECO:0000256" key="1">
    <source>
        <dbReference type="ARBA" id="ARBA00004141"/>
    </source>
</evidence>
<comment type="subcellular location">
    <subcellularLocation>
        <location evidence="1">Membrane</location>
        <topology evidence="1">Multi-pass membrane protein</topology>
    </subcellularLocation>
</comment>
<dbReference type="PANTHER" id="PTHR30071:SF15">
    <property type="entry name" value="PROTEIN HEMX"/>
    <property type="match status" value="1"/>
</dbReference>
<keyword evidence="4 5" id="KW-0472">Membrane</keyword>
<feature type="transmembrane region" description="Helical" evidence="5">
    <location>
        <begin position="213"/>
        <end position="234"/>
    </location>
</feature>
<accession>A0A540V059</accession>